<dbReference type="Gene3D" id="3.30.300.30">
    <property type="match status" value="1"/>
</dbReference>
<dbReference type="InterPro" id="IPR025110">
    <property type="entry name" value="AMP-bd_C"/>
</dbReference>
<gene>
    <name evidence="3" type="ORF">NQ317_010035</name>
</gene>
<sequence length="133" mass="14801">MVSLKSTSINLKQRKKEFTEDGWFKTGDMMLGRTSVDIIKSGGYKISALQIETQLLAHPDIKDCAVVGISDDVWAAVVVVAKGSNITLDSLRKWAENKIPKYSLPTVLKVVEKIHKNAMGKVNKKDLVKNIFK</sequence>
<keyword evidence="4" id="KW-1185">Reference proteome</keyword>
<accession>A0ABQ9J7F5</accession>
<evidence type="ECO:0000259" key="2">
    <source>
        <dbReference type="Pfam" id="PF13193"/>
    </source>
</evidence>
<comment type="caution">
    <text evidence="3">The sequence shown here is derived from an EMBL/GenBank/DDBJ whole genome shotgun (WGS) entry which is preliminary data.</text>
</comment>
<dbReference type="PANTHER" id="PTHR43201">
    <property type="entry name" value="ACYL-COA SYNTHETASE"/>
    <property type="match status" value="1"/>
</dbReference>
<dbReference type="InterPro" id="IPR045851">
    <property type="entry name" value="AMP-bd_C_sf"/>
</dbReference>
<dbReference type="EMBL" id="JAPWTJ010001145">
    <property type="protein sequence ID" value="KAJ8973598.1"/>
    <property type="molecule type" value="Genomic_DNA"/>
</dbReference>
<evidence type="ECO:0000313" key="3">
    <source>
        <dbReference type="EMBL" id="KAJ8973598.1"/>
    </source>
</evidence>
<organism evidence="3 4">
    <name type="scientific">Molorchus minor</name>
    <dbReference type="NCBI Taxonomy" id="1323400"/>
    <lineage>
        <taxon>Eukaryota</taxon>
        <taxon>Metazoa</taxon>
        <taxon>Ecdysozoa</taxon>
        <taxon>Arthropoda</taxon>
        <taxon>Hexapoda</taxon>
        <taxon>Insecta</taxon>
        <taxon>Pterygota</taxon>
        <taxon>Neoptera</taxon>
        <taxon>Endopterygota</taxon>
        <taxon>Coleoptera</taxon>
        <taxon>Polyphaga</taxon>
        <taxon>Cucujiformia</taxon>
        <taxon>Chrysomeloidea</taxon>
        <taxon>Cerambycidae</taxon>
        <taxon>Lamiinae</taxon>
        <taxon>Monochamini</taxon>
        <taxon>Molorchus</taxon>
    </lineage>
</organism>
<protein>
    <recommendedName>
        <fullName evidence="2">AMP-binding enzyme C-terminal domain-containing protein</fullName>
    </recommendedName>
</protein>
<evidence type="ECO:0000256" key="1">
    <source>
        <dbReference type="ARBA" id="ARBA00006432"/>
    </source>
</evidence>
<dbReference type="PANTHER" id="PTHR43201:SF8">
    <property type="entry name" value="ACYL-COA SYNTHETASE FAMILY MEMBER 3"/>
    <property type="match status" value="1"/>
</dbReference>
<comment type="similarity">
    <text evidence="1">Belongs to the ATP-dependent AMP-binding enzyme family.</text>
</comment>
<name>A0ABQ9J7F5_9CUCU</name>
<proteinExistence type="inferred from homology"/>
<feature type="domain" description="AMP-binding enzyme C-terminal" evidence="2">
    <location>
        <begin position="50"/>
        <end position="121"/>
    </location>
</feature>
<reference evidence="3" key="1">
    <citation type="journal article" date="2023" name="Insect Mol. Biol.">
        <title>Genome sequencing provides insights into the evolution of gene families encoding plant cell wall-degrading enzymes in longhorned beetles.</title>
        <authorList>
            <person name="Shin N.R."/>
            <person name="Okamura Y."/>
            <person name="Kirsch R."/>
            <person name="Pauchet Y."/>
        </authorList>
    </citation>
    <scope>NUCLEOTIDE SEQUENCE</scope>
    <source>
        <strain evidence="3">MMC_N1</strain>
    </source>
</reference>
<evidence type="ECO:0000313" key="4">
    <source>
        <dbReference type="Proteomes" id="UP001162164"/>
    </source>
</evidence>
<dbReference type="Proteomes" id="UP001162164">
    <property type="component" value="Unassembled WGS sequence"/>
</dbReference>
<dbReference type="Pfam" id="PF13193">
    <property type="entry name" value="AMP-binding_C"/>
    <property type="match status" value="1"/>
</dbReference>
<dbReference type="SUPFAM" id="SSF56801">
    <property type="entry name" value="Acetyl-CoA synthetase-like"/>
    <property type="match status" value="1"/>
</dbReference>